<accession>A0A1R1JMB7</accession>
<gene>
    <name evidence="1" type="ORF">BIZ92_15230</name>
</gene>
<reference evidence="1 2" key="1">
    <citation type="submission" date="2016-09" db="EMBL/GenBank/DDBJ databases">
        <title>Phylogenomics of Achromobacter.</title>
        <authorList>
            <person name="Jeukens J."/>
            <person name="Freschi L."/>
            <person name="Vincent A.T."/>
            <person name="Emond-Rheault J.-G."/>
            <person name="Kukavica-Ibrulj I."/>
            <person name="Charette S.J."/>
            <person name="Levesque R.C."/>
        </authorList>
    </citation>
    <scope>NUCLEOTIDE SEQUENCE [LARGE SCALE GENOMIC DNA]</scope>
    <source>
        <strain evidence="1 2">AUS488</strain>
    </source>
</reference>
<dbReference type="InterPro" id="IPR019596">
    <property type="entry name" value="Phage_Mu_GpM_tail_tub"/>
</dbReference>
<dbReference type="Pfam" id="PF10618">
    <property type="entry name" value="Tail_tube"/>
    <property type="match status" value="1"/>
</dbReference>
<evidence type="ECO:0000313" key="2">
    <source>
        <dbReference type="Proteomes" id="UP000187251"/>
    </source>
</evidence>
<comment type="caution">
    <text evidence="1">The sequence shown here is derived from an EMBL/GenBank/DDBJ whole genome shotgun (WGS) entry which is preliminary data.</text>
</comment>
<organism evidence="1 2">
    <name type="scientific">Alcaligenes xylosoxydans xylosoxydans</name>
    <name type="common">Achromobacter xylosoxidans</name>
    <dbReference type="NCBI Taxonomy" id="85698"/>
    <lineage>
        <taxon>Bacteria</taxon>
        <taxon>Pseudomonadati</taxon>
        <taxon>Pseudomonadota</taxon>
        <taxon>Betaproteobacteria</taxon>
        <taxon>Burkholderiales</taxon>
        <taxon>Alcaligenaceae</taxon>
        <taxon>Achromobacter</taxon>
    </lineage>
</organism>
<sequence length="115" mass="12730">MGQKVAGTVYFKVDGQQLEVTGSAEVPTSDYTRESLRPGYFSETDRIPYVKVDALFTPGFPLKKLQDAIDMTVTVEFKNGRTYVLSQAYQVGEPVATGDDGKVQLQFDGVRGVWQ</sequence>
<dbReference type="AlphaFoldDB" id="A0A1R1JMB7"/>
<protein>
    <submittedName>
        <fullName evidence="1">Phage tail protein</fullName>
    </submittedName>
</protein>
<dbReference type="EMBL" id="MJMN01000046">
    <property type="protein sequence ID" value="OMG79346.1"/>
    <property type="molecule type" value="Genomic_DNA"/>
</dbReference>
<dbReference type="Proteomes" id="UP000187251">
    <property type="component" value="Unassembled WGS sequence"/>
</dbReference>
<name>A0A1R1JMB7_ALCXX</name>
<dbReference type="RefSeq" id="WP_026382259.1">
    <property type="nucleotide sequence ID" value="NZ_JAJLPK010000036.1"/>
</dbReference>
<evidence type="ECO:0000313" key="1">
    <source>
        <dbReference type="EMBL" id="OMG79346.1"/>
    </source>
</evidence>
<dbReference type="OrthoDB" id="8688567at2"/>
<proteinExistence type="predicted"/>